<protein>
    <submittedName>
        <fullName evidence="1">Uncharacterized protein</fullName>
    </submittedName>
</protein>
<proteinExistence type="predicted"/>
<organism evidence="1 2">
    <name type="scientific">Acididesulfobacter guangdongensis</name>
    <dbReference type="NCBI Taxonomy" id="2597225"/>
    <lineage>
        <taxon>Bacteria</taxon>
        <taxon>Deltaproteobacteria</taxon>
        <taxon>Candidatus Acidulodesulfobacterales</taxon>
        <taxon>Candidatus Acididesulfobacter</taxon>
    </lineage>
</organism>
<gene>
    <name evidence="1" type="ORF">EVJ46_08625</name>
</gene>
<sequence>METNNSIYKIEYLCAGVIFSMMPINVYYSYECDAVNPTIVWNIEFNNEIYLLNNESFGGQSADNRERIYTKNIRGSLCSEGDEYLIYNKAGIPIEFEYNGKIYKLKIDAATRNKIIAITNNIYNQYKNVENIAAESVAKGKIEILVSRLSNRRYTVLNLILKEEDLLFDIEGVEYFLTEHEKLINFAIKKIFENHLAIIKDSDKFYDYIFANYNRLEKAGFNFYNILLALINYTLQYDIFDDENYIIDYLGFRIKYFNELESKLNSDYKSEIPCCISVYDKEENMYENGVKLREISISLQYLIYVFNLINNIKFLCLIDIPTPN</sequence>
<name>A0A519BE97_ACIG2</name>
<comment type="caution">
    <text evidence="1">The sequence shown here is derived from an EMBL/GenBank/DDBJ whole genome shotgun (WGS) entry which is preliminary data.</text>
</comment>
<dbReference type="Proteomes" id="UP000316562">
    <property type="component" value="Unassembled WGS sequence"/>
</dbReference>
<reference evidence="1 2" key="1">
    <citation type="journal article" date="2019" name="ISME J.">
        <title>Insights into ecological role of a new deltaproteobacterial order Candidatus Acidulodesulfobacterales by metagenomics and metatranscriptomics.</title>
        <authorList>
            <person name="Tan S."/>
            <person name="Liu J."/>
            <person name="Fang Y."/>
            <person name="Hedlund B.P."/>
            <person name="Lian Z.H."/>
            <person name="Huang L.Y."/>
            <person name="Li J.T."/>
            <person name="Huang L.N."/>
            <person name="Li W.J."/>
            <person name="Jiang H.C."/>
            <person name="Dong H.L."/>
            <person name="Shu W.S."/>
        </authorList>
    </citation>
    <scope>NUCLEOTIDE SEQUENCE [LARGE SCALE GENOMIC DNA]</scope>
    <source>
        <strain evidence="1">AP2</strain>
    </source>
</reference>
<evidence type="ECO:0000313" key="2">
    <source>
        <dbReference type="Proteomes" id="UP000316562"/>
    </source>
</evidence>
<dbReference type="EMBL" id="SGBC01000004">
    <property type="protein sequence ID" value="RZD15589.1"/>
    <property type="molecule type" value="Genomic_DNA"/>
</dbReference>
<evidence type="ECO:0000313" key="1">
    <source>
        <dbReference type="EMBL" id="RZD15589.1"/>
    </source>
</evidence>
<accession>A0A519BE97</accession>
<dbReference type="AlphaFoldDB" id="A0A519BE97"/>